<sequence>MTPTIFEGLLQRIAQVGHKQDTTFRKCIPLGARLAMSLRYFATGDSLQSIAFGFRCGKSTASEIVIEMAKTIFTVLSPEFLRVPTTSEWKEIASDFFIRWNFANCCGAIDGQHVSIRCPGNSGSVYYNYKGFFSIVLMAMCDAKYRFTLYDIGAYGRELSRARRIIENAFGIMSARFQLFLKSISADPKNVNHFVKAGLALHNFLITQDKNYSDADFADHYLHNGVVQPGQWRQELKKRTTCFTKLASSSFKGNGTGITNIYTNMFSRLSVPWQSATVRFLINYTLLRTTWFIDTLCIQHYL</sequence>
<dbReference type="PANTHER" id="PTHR22930">
    <property type="match status" value="1"/>
</dbReference>
<dbReference type="EMBL" id="LRGB01002592">
    <property type="protein sequence ID" value="KZS06799.1"/>
    <property type="molecule type" value="Genomic_DNA"/>
</dbReference>
<gene>
    <name evidence="1" type="ORF">APZ42_029622</name>
</gene>
<proteinExistence type="predicted"/>
<dbReference type="InterPro" id="IPR045249">
    <property type="entry name" value="HARBI1-like"/>
</dbReference>
<keyword evidence="2" id="KW-1185">Reference proteome</keyword>
<evidence type="ECO:0000313" key="2">
    <source>
        <dbReference type="Proteomes" id="UP000076858"/>
    </source>
</evidence>
<name>A0A164PG12_9CRUS</name>
<dbReference type="Proteomes" id="UP000076858">
    <property type="component" value="Unassembled WGS sequence"/>
</dbReference>
<dbReference type="STRING" id="35525.A0A164PG12"/>
<dbReference type="PANTHER" id="PTHR22930:SF269">
    <property type="entry name" value="NUCLEASE HARBI1-LIKE PROTEIN"/>
    <property type="match status" value="1"/>
</dbReference>
<dbReference type="AlphaFoldDB" id="A0A164PG12"/>
<protein>
    <submittedName>
        <fullName evidence="1">Uncharacterized protein</fullName>
    </submittedName>
</protein>
<organism evidence="1 2">
    <name type="scientific">Daphnia magna</name>
    <dbReference type="NCBI Taxonomy" id="35525"/>
    <lineage>
        <taxon>Eukaryota</taxon>
        <taxon>Metazoa</taxon>
        <taxon>Ecdysozoa</taxon>
        <taxon>Arthropoda</taxon>
        <taxon>Crustacea</taxon>
        <taxon>Branchiopoda</taxon>
        <taxon>Diplostraca</taxon>
        <taxon>Cladocera</taxon>
        <taxon>Anomopoda</taxon>
        <taxon>Daphniidae</taxon>
        <taxon>Daphnia</taxon>
    </lineage>
</organism>
<comment type="caution">
    <text evidence="1">The sequence shown here is derived from an EMBL/GenBank/DDBJ whole genome shotgun (WGS) entry which is preliminary data.</text>
</comment>
<accession>A0A164PG12</accession>
<reference evidence="1 2" key="1">
    <citation type="submission" date="2016-03" db="EMBL/GenBank/DDBJ databases">
        <title>EvidentialGene: Evidence-directed Construction of Genes on Genomes.</title>
        <authorList>
            <person name="Gilbert D.G."/>
            <person name="Choi J.-H."/>
            <person name="Mockaitis K."/>
            <person name="Colbourne J."/>
            <person name="Pfrender M."/>
        </authorList>
    </citation>
    <scope>NUCLEOTIDE SEQUENCE [LARGE SCALE GENOMIC DNA]</scope>
    <source>
        <strain evidence="1 2">Xinb3</strain>
        <tissue evidence="1">Complete organism</tissue>
    </source>
</reference>
<evidence type="ECO:0000313" key="1">
    <source>
        <dbReference type="EMBL" id="KZS06799.1"/>
    </source>
</evidence>
<dbReference type="OrthoDB" id="5971912at2759"/>